<dbReference type="PROSITE" id="PS50076">
    <property type="entry name" value="DNAJ_2"/>
    <property type="match status" value="1"/>
</dbReference>
<dbReference type="InterPro" id="IPR008971">
    <property type="entry name" value="HSP40/DnaJ_pept-bd"/>
</dbReference>
<organism evidence="18 19">
    <name type="scientific">Oecophyllibacter saccharovorans</name>
    <dbReference type="NCBI Taxonomy" id="2558360"/>
    <lineage>
        <taxon>Bacteria</taxon>
        <taxon>Pseudomonadati</taxon>
        <taxon>Pseudomonadota</taxon>
        <taxon>Alphaproteobacteria</taxon>
        <taxon>Acetobacterales</taxon>
        <taxon>Acetobacteraceae</taxon>
        <taxon>Oecophyllibacter</taxon>
    </lineage>
</organism>
<evidence type="ECO:0000256" key="8">
    <source>
        <dbReference type="ARBA" id="ARBA00022833"/>
    </source>
</evidence>
<feature type="repeat" description="CXXCXGXG motif" evidence="14">
    <location>
        <begin position="171"/>
        <end position="178"/>
    </location>
</feature>
<dbReference type="CDD" id="cd10747">
    <property type="entry name" value="DnaJ_C"/>
    <property type="match status" value="1"/>
</dbReference>
<dbReference type="EMBL" id="SORZ01000001">
    <property type="protein sequence ID" value="TPW36069.1"/>
    <property type="molecule type" value="Genomic_DNA"/>
</dbReference>
<dbReference type="FunFam" id="2.10.230.10:FF:000002">
    <property type="entry name" value="Molecular chaperone DnaJ"/>
    <property type="match status" value="1"/>
</dbReference>
<feature type="repeat" description="CXXCXGXG motif" evidence="14">
    <location>
        <begin position="193"/>
        <end position="200"/>
    </location>
</feature>
<dbReference type="CDD" id="cd06257">
    <property type="entry name" value="DnaJ"/>
    <property type="match status" value="1"/>
</dbReference>
<dbReference type="HAMAP" id="MF_01152">
    <property type="entry name" value="DnaJ"/>
    <property type="match status" value="1"/>
</dbReference>
<dbReference type="SUPFAM" id="SSF46565">
    <property type="entry name" value="Chaperone J-domain"/>
    <property type="match status" value="1"/>
</dbReference>
<dbReference type="Proteomes" id="UP000315037">
    <property type="component" value="Unassembled WGS sequence"/>
</dbReference>
<dbReference type="PANTHER" id="PTHR43096">
    <property type="entry name" value="DNAJ HOMOLOG 1, MITOCHONDRIAL-RELATED"/>
    <property type="match status" value="1"/>
</dbReference>
<keyword evidence="8 14" id="KW-0862">Zinc</keyword>
<comment type="function">
    <text evidence="11 14">Participates actively in the response to hyperosmotic and heat shock by preventing the aggregation of stress-denatured proteins and by disaggregating proteins, also in an autonomous, DnaK-independent fashion. Unfolded proteins bind initially to DnaJ; upon interaction with the DnaJ-bound protein, DnaK hydrolyzes its bound ATP, resulting in the formation of a stable complex. GrpE releases ADP from DnaK; ATP binding to DnaK triggers the release of the substrate protein, thus completing the reaction cycle. Several rounds of ATP-dependent interactions between DnaJ, DnaK and GrpE are required for fully efficient folding. Also involved, together with DnaK and GrpE, in the DNA replication of plasmids through activation of initiation proteins.</text>
</comment>
<dbReference type="InterPro" id="IPR036410">
    <property type="entry name" value="HSP_DnaJ_Cys-rich_dom_sf"/>
</dbReference>
<dbReference type="NCBIfam" id="TIGR02349">
    <property type="entry name" value="DnaJ_bact"/>
    <property type="match status" value="1"/>
</dbReference>
<evidence type="ECO:0000256" key="14">
    <source>
        <dbReference type="HAMAP-Rule" id="MF_01152"/>
    </source>
</evidence>
<dbReference type="GO" id="GO:0008270">
    <property type="term" value="F:zinc ion binding"/>
    <property type="evidence" value="ECO:0007669"/>
    <property type="project" value="UniProtKB-UniRule"/>
</dbReference>
<dbReference type="Pfam" id="PF00226">
    <property type="entry name" value="DnaJ"/>
    <property type="match status" value="1"/>
</dbReference>
<keyword evidence="4 14" id="KW-0235">DNA replication</keyword>
<feature type="zinc finger region" description="CR-type" evidence="15">
    <location>
        <begin position="140"/>
        <end position="219"/>
    </location>
</feature>
<comment type="cofactor">
    <cofactor evidence="14">
        <name>Zn(2+)</name>
        <dbReference type="ChEBI" id="CHEBI:29105"/>
    </cofactor>
    <text evidence="14">Binds 2 Zn(2+) ions per monomer.</text>
</comment>
<dbReference type="GO" id="GO:0006260">
    <property type="term" value="P:DNA replication"/>
    <property type="evidence" value="ECO:0007669"/>
    <property type="project" value="UniProtKB-KW"/>
</dbReference>
<dbReference type="GO" id="GO:0005737">
    <property type="term" value="C:cytoplasm"/>
    <property type="evidence" value="ECO:0007669"/>
    <property type="project" value="UniProtKB-SubCell"/>
</dbReference>
<evidence type="ECO:0000256" key="3">
    <source>
        <dbReference type="ARBA" id="ARBA00022490"/>
    </source>
</evidence>
<dbReference type="CDD" id="cd10719">
    <property type="entry name" value="DnaJ_zf"/>
    <property type="match status" value="1"/>
</dbReference>
<dbReference type="Gene3D" id="2.10.230.10">
    <property type="entry name" value="Heat shock protein DnaJ, cysteine-rich domain"/>
    <property type="match status" value="1"/>
</dbReference>
<evidence type="ECO:0000256" key="4">
    <source>
        <dbReference type="ARBA" id="ARBA00022705"/>
    </source>
</evidence>
<dbReference type="InterPro" id="IPR001305">
    <property type="entry name" value="HSP_DnaJ_Cys-rich_dom"/>
</dbReference>
<keyword evidence="6 14" id="KW-0677">Repeat</keyword>
<feature type="binding site" evidence="14">
    <location>
        <position position="193"/>
    </location>
    <ligand>
        <name>Zn(2+)</name>
        <dbReference type="ChEBI" id="CHEBI:29105"/>
        <label>2</label>
    </ligand>
</feature>
<keyword evidence="3 14" id="KW-0963">Cytoplasm</keyword>
<dbReference type="Gene3D" id="1.10.287.110">
    <property type="entry name" value="DnaJ domain"/>
    <property type="match status" value="1"/>
</dbReference>
<dbReference type="InterPro" id="IPR001623">
    <property type="entry name" value="DnaJ_domain"/>
</dbReference>
<dbReference type="PRINTS" id="PR00625">
    <property type="entry name" value="JDOMAIN"/>
</dbReference>
<reference evidence="18 19" key="1">
    <citation type="submission" date="2019-03" db="EMBL/GenBank/DDBJ databases">
        <title>The complete genome sequence of Neokomagataea sp. Jb2 NBRC113641.</title>
        <authorList>
            <person name="Chua K.-O."/>
            <person name="Chan K.-G."/>
            <person name="See-Too W.-S."/>
        </authorList>
    </citation>
    <scope>NUCLEOTIDE SEQUENCE [LARGE SCALE GENOMIC DNA]</scope>
    <source>
        <strain evidence="18 19">Jb2</strain>
    </source>
</reference>
<dbReference type="FunFam" id="2.60.260.20:FF:000004">
    <property type="entry name" value="Molecular chaperone DnaJ"/>
    <property type="match status" value="1"/>
</dbReference>
<evidence type="ECO:0000313" key="18">
    <source>
        <dbReference type="EMBL" id="TPW36069.1"/>
    </source>
</evidence>
<protein>
    <recommendedName>
        <fullName evidence="13 14">Chaperone protein DnaJ</fullName>
    </recommendedName>
</protein>
<comment type="subcellular location">
    <subcellularLocation>
        <location evidence="1 14">Cytoplasm</location>
    </subcellularLocation>
</comment>
<evidence type="ECO:0000256" key="5">
    <source>
        <dbReference type="ARBA" id="ARBA00022723"/>
    </source>
</evidence>
<keyword evidence="5 14" id="KW-0479">Metal-binding</keyword>
<feature type="binding site" evidence="14">
    <location>
        <position position="171"/>
    </location>
    <ligand>
        <name>Zn(2+)</name>
        <dbReference type="ChEBI" id="CHEBI:29105"/>
        <label>2</label>
    </ligand>
</feature>
<comment type="domain">
    <text evidence="14">The J domain is necessary and sufficient to stimulate DnaK ATPase activity. Zinc center 1 plays an important role in the autonomous, DnaK-independent chaperone activity of DnaJ. Zinc center 2 is essential for interaction with DnaK and for DnaJ activity.</text>
</comment>
<dbReference type="GO" id="GO:0009408">
    <property type="term" value="P:response to heat"/>
    <property type="evidence" value="ECO:0007669"/>
    <property type="project" value="InterPro"/>
</dbReference>
<keyword evidence="9 14" id="KW-0346">Stress response</keyword>
<feature type="binding site" evidence="14">
    <location>
        <position position="156"/>
    </location>
    <ligand>
        <name>Zn(2+)</name>
        <dbReference type="ChEBI" id="CHEBI:29105"/>
        <label>1</label>
    </ligand>
</feature>
<dbReference type="GO" id="GO:0042026">
    <property type="term" value="P:protein refolding"/>
    <property type="evidence" value="ECO:0007669"/>
    <property type="project" value="TreeGrafter"/>
</dbReference>
<dbReference type="GO" id="GO:0005524">
    <property type="term" value="F:ATP binding"/>
    <property type="evidence" value="ECO:0007669"/>
    <property type="project" value="InterPro"/>
</dbReference>
<comment type="similarity">
    <text evidence="12 14">Belongs to the DnaJ family.</text>
</comment>
<feature type="binding site" evidence="14">
    <location>
        <position position="153"/>
    </location>
    <ligand>
        <name>Zn(2+)</name>
        <dbReference type="ChEBI" id="CHEBI:29105"/>
        <label>1</label>
    </ligand>
</feature>
<evidence type="ECO:0000313" key="19">
    <source>
        <dbReference type="Proteomes" id="UP000315037"/>
    </source>
</evidence>
<evidence type="ECO:0000256" key="12">
    <source>
        <dbReference type="ARBA" id="ARBA00061004"/>
    </source>
</evidence>
<accession>A0A506US03</accession>
<gene>
    <name evidence="14 18" type="primary">dnaJ</name>
    <name evidence="18" type="ORF">E3202_04000</name>
</gene>
<keyword evidence="10 14" id="KW-0143">Chaperone</keyword>
<dbReference type="InterPro" id="IPR018253">
    <property type="entry name" value="DnaJ_domain_CS"/>
</dbReference>
<feature type="binding site" evidence="14">
    <location>
        <position position="210"/>
    </location>
    <ligand>
        <name>Zn(2+)</name>
        <dbReference type="ChEBI" id="CHEBI:29105"/>
        <label>1</label>
    </ligand>
</feature>
<proteinExistence type="inferred from homology"/>
<keyword evidence="7 14" id="KW-0863">Zinc-finger</keyword>
<dbReference type="FunFam" id="1.10.287.110:FF:000034">
    <property type="entry name" value="Chaperone protein DnaJ"/>
    <property type="match status" value="1"/>
</dbReference>
<dbReference type="AlphaFoldDB" id="A0A506US03"/>
<dbReference type="GO" id="GO:0051082">
    <property type="term" value="F:unfolded protein binding"/>
    <property type="evidence" value="ECO:0007669"/>
    <property type="project" value="UniProtKB-UniRule"/>
</dbReference>
<dbReference type="Gene3D" id="2.60.260.20">
    <property type="entry name" value="Urease metallochaperone UreE, N-terminal domain"/>
    <property type="match status" value="2"/>
</dbReference>
<dbReference type="InterPro" id="IPR002939">
    <property type="entry name" value="DnaJ_C"/>
</dbReference>
<dbReference type="SUPFAM" id="SSF57938">
    <property type="entry name" value="DnaJ/Hsp40 cysteine-rich domain"/>
    <property type="match status" value="1"/>
</dbReference>
<feature type="binding site" evidence="14">
    <location>
        <position position="174"/>
    </location>
    <ligand>
        <name>Zn(2+)</name>
        <dbReference type="ChEBI" id="CHEBI:29105"/>
        <label>2</label>
    </ligand>
</feature>
<evidence type="ECO:0000256" key="6">
    <source>
        <dbReference type="ARBA" id="ARBA00022737"/>
    </source>
</evidence>
<sequence>MPTQIDYYQLLEVSRTASGEEIKRSFRRLALRYHPDRNPDDPEAELRFKEINAAYEVLKDPQKRAAYDRYGASAFQNGGVGAGSGFGGFGGGGFGGGFNANDLGDLFEQMFGNARQERRRSGGQDIQTQVEITLAEAFTGVKKEVTIETRKPCETCHGSGSSDPKGGRSVCPTCRGRGAVRAQQGFFLVERPCPTCHGEGETVSHPCESCRGSGTEPTFENVTVEIPAGVEDGTRLRLHGKGAAGPGKQEAGDLYVLVTVEPSDLFQREGATLYCRIPLRMTQAALGAEIEVPVIDGTKTRLKIPAGTQSGQSFRLKGKGFSVVHARARGDMHVQVSVETPTRLGKRQRELLEEFEKEGGDHAESSPQNSGFFSRVREFFDGQG</sequence>
<dbReference type="InterPro" id="IPR036869">
    <property type="entry name" value="J_dom_sf"/>
</dbReference>
<feature type="binding site" evidence="14">
    <location>
        <position position="196"/>
    </location>
    <ligand>
        <name>Zn(2+)</name>
        <dbReference type="ChEBI" id="CHEBI:29105"/>
        <label>2</label>
    </ligand>
</feature>
<dbReference type="PANTHER" id="PTHR43096:SF48">
    <property type="entry name" value="CHAPERONE PROTEIN DNAJ"/>
    <property type="match status" value="1"/>
</dbReference>
<feature type="domain" description="CR-type" evidence="17">
    <location>
        <begin position="140"/>
        <end position="219"/>
    </location>
</feature>
<feature type="repeat" description="CXXCXGXG motif" evidence="14">
    <location>
        <begin position="207"/>
        <end position="214"/>
    </location>
</feature>
<dbReference type="PROSITE" id="PS51188">
    <property type="entry name" value="ZF_CR"/>
    <property type="match status" value="1"/>
</dbReference>
<evidence type="ECO:0000259" key="17">
    <source>
        <dbReference type="PROSITE" id="PS51188"/>
    </source>
</evidence>
<evidence type="ECO:0000256" key="11">
    <source>
        <dbReference type="ARBA" id="ARBA00053423"/>
    </source>
</evidence>
<dbReference type="PROSITE" id="PS00636">
    <property type="entry name" value="DNAJ_1"/>
    <property type="match status" value="1"/>
</dbReference>
<evidence type="ECO:0000256" key="1">
    <source>
        <dbReference type="ARBA" id="ARBA00004496"/>
    </source>
</evidence>
<keyword evidence="19" id="KW-1185">Reference proteome</keyword>
<dbReference type="Pfam" id="PF01556">
    <property type="entry name" value="DnaJ_C"/>
    <property type="match status" value="1"/>
</dbReference>
<evidence type="ECO:0000256" key="9">
    <source>
        <dbReference type="ARBA" id="ARBA00023016"/>
    </source>
</evidence>
<dbReference type="GO" id="GO:0031072">
    <property type="term" value="F:heat shock protein binding"/>
    <property type="evidence" value="ECO:0007669"/>
    <property type="project" value="InterPro"/>
</dbReference>
<dbReference type="RefSeq" id="WP_165600415.1">
    <property type="nucleotide sequence ID" value="NZ_SORZ01000001.1"/>
</dbReference>
<evidence type="ECO:0000256" key="13">
    <source>
        <dbReference type="ARBA" id="ARBA00067609"/>
    </source>
</evidence>
<name>A0A506US03_9PROT</name>
<comment type="subunit">
    <text evidence="2 14">Homodimer.</text>
</comment>
<evidence type="ECO:0000256" key="15">
    <source>
        <dbReference type="PROSITE-ProRule" id="PRU00546"/>
    </source>
</evidence>
<dbReference type="InterPro" id="IPR012724">
    <property type="entry name" value="DnaJ"/>
</dbReference>
<dbReference type="SUPFAM" id="SSF49493">
    <property type="entry name" value="HSP40/DnaJ peptide-binding domain"/>
    <property type="match status" value="2"/>
</dbReference>
<feature type="binding site" evidence="14">
    <location>
        <position position="207"/>
    </location>
    <ligand>
        <name>Zn(2+)</name>
        <dbReference type="ChEBI" id="CHEBI:29105"/>
        <label>1</label>
    </ligand>
</feature>
<evidence type="ECO:0000256" key="7">
    <source>
        <dbReference type="ARBA" id="ARBA00022771"/>
    </source>
</evidence>
<feature type="repeat" description="CXXCXGXG motif" evidence="14">
    <location>
        <begin position="153"/>
        <end position="160"/>
    </location>
</feature>
<evidence type="ECO:0000259" key="16">
    <source>
        <dbReference type="PROSITE" id="PS50076"/>
    </source>
</evidence>
<dbReference type="NCBIfam" id="NF008035">
    <property type="entry name" value="PRK10767.1"/>
    <property type="match status" value="1"/>
</dbReference>
<dbReference type="Pfam" id="PF00684">
    <property type="entry name" value="DnaJ_CXXCXGXG"/>
    <property type="match status" value="1"/>
</dbReference>
<evidence type="ECO:0000256" key="10">
    <source>
        <dbReference type="ARBA" id="ARBA00023186"/>
    </source>
</evidence>
<evidence type="ECO:0000256" key="2">
    <source>
        <dbReference type="ARBA" id="ARBA00011738"/>
    </source>
</evidence>
<dbReference type="SMART" id="SM00271">
    <property type="entry name" value="DnaJ"/>
    <property type="match status" value="1"/>
</dbReference>
<feature type="domain" description="J" evidence="16">
    <location>
        <begin position="6"/>
        <end position="71"/>
    </location>
</feature>
<comment type="caution">
    <text evidence="18">The sequence shown here is derived from an EMBL/GenBank/DDBJ whole genome shotgun (WGS) entry which is preliminary data.</text>
</comment>